<dbReference type="Pfam" id="PF00168">
    <property type="entry name" value="C2"/>
    <property type="match status" value="1"/>
</dbReference>
<dbReference type="InterPro" id="IPR031468">
    <property type="entry name" value="SMP_LBD"/>
</dbReference>
<dbReference type="CDD" id="cd00030">
    <property type="entry name" value="C2"/>
    <property type="match status" value="1"/>
</dbReference>
<feature type="domain" description="SMP-LTD" evidence="8">
    <location>
        <begin position="44"/>
        <end position="238"/>
    </location>
</feature>
<evidence type="ECO:0000313" key="10">
    <source>
        <dbReference type="Proteomes" id="UP001318860"/>
    </source>
</evidence>
<organism evidence="9 10">
    <name type="scientific">Rehmannia glutinosa</name>
    <name type="common">Chinese foxglove</name>
    <dbReference type="NCBI Taxonomy" id="99300"/>
    <lineage>
        <taxon>Eukaryota</taxon>
        <taxon>Viridiplantae</taxon>
        <taxon>Streptophyta</taxon>
        <taxon>Embryophyta</taxon>
        <taxon>Tracheophyta</taxon>
        <taxon>Spermatophyta</taxon>
        <taxon>Magnoliopsida</taxon>
        <taxon>eudicotyledons</taxon>
        <taxon>Gunneridae</taxon>
        <taxon>Pentapetalae</taxon>
        <taxon>asterids</taxon>
        <taxon>lamiids</taxon>
        <taxon>Lamiales</taxon>
        <taxon>Orobanchaceae</taxon>
        <taxon>Rehmannieae</taxon>
        <taxon>Rehmannia</taxon>
    </lineage>
</organism>
<dbReference type="Proteomes" id="UP001318860">
    <property type="component" value="Unassembled WGS sequence"/>
</dbReference>
<accession>A0ABR0VJC9</accession>
<dbReference type="SUPFAM" id="SSF49562">
    <property type="entry name" value="C2 domain (Calcium/lipid-binding domain, CaLB)"/>
    <property type="match status" value="1"/>
</dbReference>
<dbReference type="InterPro" id="IPR052847">
    <property type="entry name" value="Ext_Synaptotagmin/KAHRP-like"/>
</dbReference>
<proteinExistence type="predicted"/>
<keyword evidence="3" id="KW-0445">Lipid transport</keyword>
<evidence type="ECO:0000259" key="7">
    <source>
        <dbReference type="PROSITE" id="PS50004"/>
    </source>
</evidence>
<evidence type="ECO:0000259" key="8">
    <source>
        <dbReference type="PROSITE" id="PS51847"/>
    </source>
</evidence>
<evidence type="ECO:0000256" key="2">
    <source>
        <dbReference type="ARBA" id="ARBA00022448"/>
    </source>
</evidence>
<feature type="domain" description="C2" evidence="7">
    <location>
        <begin position="214"/>
        <end position="349"/>
    </location>
</feature>
<dbReference type="PROSITE" id="PS50004">
    <property type="entry name" value="C2"/>
    <property type="match status" value="1"/>
</dbReference>
<dbReference type="CDD" id="cd21669">
    <property type="entry name" value="SMP_SF"/>
    <property type="match status" value="1"/>
</dbReference>
<evidence type="ECO:0008006" key="11">
    <source>
        <dbReference type="Google" id="ProtNLM"/>
    </source>
</evidence>
<feature type="compositionally biased region" description="Polar residues" evidence="6">
    <location>
        <begin position="664"/>
        <end position="676"/>
    </location>
</feature>
<evidence type="ECO:0000256" key="1">
    <source>
        <dbReference type="ARBA" id="ARBA00004370"/>
    </source>
</evidence>
<comment type="subcellular location">
    <subcellularLocation>
        <location evidence="1">Membrane</location>
    </subcellularLocation>
</comment>
<evidence type="ECO:0000256" key="5">
    <source>
        <dbReference type="ARBA" id="ARBA00023136"/>
    </source>
</evidence>
<sequence>MEKEQKGVTPDVLLFNDHVIFKEILLGYWIRERLRINDWKVLSESETVRWLNHAIEKMWLVCMEEIVSQKILLPIFPWFLKKYKPWTVKDVELQHLYLGRSPPIFTEMRVLHNSNGDDHLVLELGMNFRTADDMSAILAVKLRKRLGFGMWAKLHMLGMHVEGKVLVGVKFLRGWPFISRLRVCFAGPPYFQMTVKPIFTHGLDVTELPGIAGWIDKLLALVFEQTLVEPNMLVVDVEKFASPQSENWFSVDAKEPIAYAIVEVLEAAEMKPSDMNGQLGPYRFRTKTMKKTLAPMWREEFKIPICTWESENMLAIEVRDKDHIFDDMMGDCCVNINEFRDGQRHDMWLPLQNIKMGRLHLAVTVTEGTGKVRPCDGNAVVKRIFWIYRYNKRCRRKSWLMLPDMGGKQYYQNKFEPIEIDGQSETGIWIHHPGTEVAQKWEPRKGKSRHVDSQHLNGDLAGSFKSSGPFSSQNDGSSTDESTDLNKPHSMNPVRKGLKKISSVFHRSPRGEDKSNALREAEPSPHDNIKALNAKDGGVRWITDDTIIPPSPRTTVKDDEKDLGEESGPESPHQGHAKDVAKSILKQAGKSARSLKYALSRKASRKTKSTDKDAILEQDSSDDESLSSATDAVLAEPGLVIPGSAVSSPASVSDNNSVKLKDSVVQTENLSGNDSLKSTDDDTVRTGVGSDNISFNSGDDTVQTPK</sequence>
<dbReference type="Gene3D" id="2.60.40.150">
    <property type="entry name" value="C2 domain"/>
    <property type="match status" value="1"/>
</dbReference>
<feature type="region of interest" description="Disordered" evidence="6">
    <location>
        <begin position="436"/>
        <end position="706"/>
    </location>
</feature>
<evidence type="ECO:0000256" key="6">
    <source>
        <dbReference type="SAM" id="MobiDB-lite"/>
    </source>
</evidence>
<feature type="compositionally biased region" description="Low complexity" evidence="6">
    <location>
        <begin position="644"/>
        <end position="658"/>
    </location>
</feature>
<evidence type="ECO:0000313" key="9">
    <source>
        <dbReference type="EMBL" id="KAK6134490.1"/>
    </source>
</evidence>
<evidence type="ECO:0000256" key="3">
    <source>
        <dbReference type="ARBA" id="ARBA00023055"/>
    </source>
</evidence>
<feature type="compositionally biased region" description="Polar residues" evidence="6">
    <location>
        <begin position="464"/>
        <end position="480"/>
    </location>
</feature>
<dbReference type="InterPro" id="IPR000008">
    <property type="entry name" value="C2_dom"/>
</dbReference>
<dbReference type="PROSITE" id="PS51847">
    <property type="entry name" value="SMP"/>
    <property type="match status" value="1"/>
</dbReference>
<keyword evidence="4" id="KW-0446">Lipid-binding</keyword>
<keyword evidence="2" id="KW-0813">Transport</keyword>
<dbReference type="InterPro" id="IPR035892">
    <property type="entry name" value="C2_domain_sf"/>
</dbReference>
<dbReference type="SMART" id="SM00239">
    <property type="entry name" value="C2"/>
    <property type="match status" value="1"/>
</dbReference>
<evidence type="ECO:0000256" key="4">
    <source>
        <dbReference type="ARBA" id="ARBA00023121"/>
    </source>
</evidence>
<dbReference type="PANTHER" id="PTHR47042:SF4">
    <property type="entry name" value="OS02G0313700 PROTEIN"/>
    <property type="match status" value="1"/>
</dbReference>
<reference evidence="9 10" key="1">
    <citation type="journal article" date="2021" name="Comput. Struct. Biotechnol. J.">
        <title>De novo genome assembly of the potent medicinal plant Rehmannia glutinosa using nanopore technology.</title>
        <authorList>
            <person name="Ma L."/>
            <person name="Dong C."/>
            <person name="Song C."/>
            <person name="Wang X."/>
            <person name="Zheng X."/>
            <person name="Niu Y."/>
            <person name="Chen S."/>
            <person name="Feng W."/>
        </authorList>
    </citation>
    <scope>NUCLEOTIDE SEQUENCE [LARGE SCALE GENOMIC DNA]</scope>
    <source>
        <strain evidence="9">DH-2019</strain>
    </source>
</reference>
<dbReference type="EMBL" id="JABTTQ020001149">
    <property type="protein sequence ID" value="KAK6134490.1"/>
    <property type="molecule type" value="Genomic_DNA"/>
</dbReference>
<name>A0ABR0VJC9_REHGL</name>
<keyword evidence="10" id="KW-1185">Reference proteome</keyword>
<comment type="caution">
    <text evidence="9">The sequence shown here is derived from an EMBL/GenBank/DDBJ whole genome shotgun (WGS) entry which is preliminary data.</text>
</comment>
<protein>
    <recommendedName>
        <fullName evidence="11">C2 domain-containing protein</fullName>
    </recommendedName>
</protein>
<dbReference type="PANTHER" id="PTHR47042">
    <property type="entry name" value="C2 DOMAIN-CONTAINING PROTEIN-LIKE"/>
    <property type="match status" value="1"/>
</dbReference>
<feature type="compositionally biased region" description="Basic and acidic residues" evidence="6">
    <location>
        <begin position="439"/>
        <end position="453"/>
    </location>
</feature>
<keyword evidence="5" id="KW-0472">Membrane</keyword>
<gene>
    <name evidence="9" type="ORF">DH2020_031772</name>
</gene>
<feature type="compositionally biased region" description="Basic and acidic residues" evidence="6">
    <location>
        <begin position="509"/>
        <end position="529"/>
    </location>
</feature>
<feature type="compositionally biased region" description="Polar residues" evidence="6">
    <location>
        <begin position="689"/>
        <end position="706"/>
    </location>
</feature>